<organism evidence="1 2">
    <name type="scientific">Segatella copri</name>
    <dbReference type="NCBI Taxonomy" id="165179"/>
    <lineage>
        <taxon>Bacteria</taxon>
        <taxon>Pseudomonadati</taxon>
        <taxon>Bacteroidota</taxon>
        <taxon>Bacteroidia</taxon>
        <taxon>Bacteroidales</taxon>
        <taxon>Prevotellaceae</taxon>
        <taxon>Segatella</taxon>
    </lineage>
</organism>
<sequence>MKELSFDKLYVKFSNLYCEYRSRKQFLKWLKSSKNLSEELFEVTPSEGGSFDVVLSFEEIKDVFPIMENSLPKYENDIKQVLLAIKEMGQLEVAKIWHEDDWGDGFVEDFCKTHDI</sequence>
<dbReference type="Proteomes" id="UP000423156">
    <property type="component" value="Unassembled WGS sequence"/>
</dbReference>
<evidence type="ECO:0000313" key="1">
    <source>
        <dbReference type="EMBL" id="MQN78746.1"/>
    </source>
</evidence>
<evidence type="ECO:0000313" key="2">
    <source>
        <dbReference type="Proteomes" id="UP000423156"/>
    </source>
</evidence>
<dbReference type="AlphaFoldDB" id="A0AA90ZQI8"/>
<accession>A0AA90ZQI8</accession>
<dbReference type="RefSeq" id="WP_153093510.1">
    <property type="nucleotide sequence ID" value="NZ_JBALKD010000001.1"/>
</dbReference>
<comment type="caution">
    <text evidence="1">The sequence shown here is derived from an EMBL/GenBank/DDBJ whole genome shotgun (WGS) entry which is preliminary data.</text>
</comment>
<name>A0AA90ZQI8_9BACT</name>
<dbReference type="EMBL" id="VZBZ01000153">
    <property type="protein sequence ID" value="MQN78746.1"/>
    <property type="molecule type" value="Genomic_DNA"/>
</dbReference>
<gene>
    <name evidence="1" type="ORF">F7D71_12955</name>
</gene>
<protein>
    <submittedName>
        <fullName evidence="1">Uncharacterized protein</fullName>
    </submittedName>
</protein>
<proteinExistence type="predicted"/>
<reference evidence="2" key="1">
    <citation type="submission" date="2019-09" db="EMBL/GenBank/DDBJ databases">
        <title>Distinct polysaccharide growth profiles of human intestinal Prevotella copri isolates.</title>
        <authorList>
            <person name="Fehlner-Peach H."/>
            <person name="Magnabosco C."/>
            <person name="Raghavan V."/>
            <person name="Scher J.U."/>
            <person name="Tett A."/>
            <person name="Cox L.M."/>
            <person name="Gottsegen C."/>
            <person name="Watters A."/>
            <person name="Wiltshire- Gordon J.D."/>
            <person name="Segata N."/>
            <person name="Bonneau R."/>
            <person name="Littman D.R."/>
        </authorList>
    </citation>
    <scope>NUCLEOTIDE SEQUENCE [LARGE SCALE GENOMIC DNA]</scope>
    <source>
        <strain evidence="2">BU41712</strain>
    </source>
</reference>